<dbReference type="Gene3D" id="1.10.730.10">
    <property type="entry name" value="Isoleucyl-tRNA Synthetase, Domain 1"/>
    <property type="match status" value="1"/>
</dbReference>
<dbReference type="AlphaFoldDB" id="A9VE62"/>
<dbReference type="Pfam" id="PF05746">
    <property type="entry name" value="DALR_1"/>
    <property type="match status" value="1"/>
</dbReference>
<evidence type="ECO:0000256" key="7">
    <source>
        <dbReference type="ARBA" id="ARBA00023146"/>
    </source>
</evidence>
<feature type="domain" description="Arginyl tRNA synthetase N-terminal" evidence="13">
    <location>
        <begin position="90"/>
        <end position="182"/>
    </location>
</feature>
<dbReference type="InterPro" id="IPR036695">
    <property type="entry name" value="Arg-tRNA-synth_N_sf"/>
</dbReference>
<dbReference type="FunCoup" id="A9VE62">
    <property type="interactions" value="1367"/>
</dbReference>
<dbReference type="HAMAP" id="MF_00123">
    <property type="entry name" value="Arg_tRNA_synth"/>
    <property type="match status" value="1"/>
</dbReference>
<comment type="similarity">
    <text evidence="1">Belongs to the class-I aminoacyl-tRNA synthetase family.</text>
</comment>
<dbReference type="FunFam" id="1.10.730.10:FF:000006">
    <property type="entry name" value="Arginyl-tRNA synthetase 2, mitochondrial"/>
    <property type="match status" value="1"/>
</dbReference>
<evidence type="ECO:0000313" key="15">
    <source>
        <dbReference type="Proteomes" id="UP000001357"/>
    </source>
</evidence>
<dbReference type="InterPro" id="IPR005148">
    <property type="entry name" value="Arg-tRNA-synth_N"/>
</dbReference>
<dbReference type="SMART" id="SM00836">
    <property type="entry name" value="DALR_1"/>
    <property type="match status" value="1"/>
</dbReference>
<dbReference type="InParanoid" id="A9VE62"/>
<dbReference type="KEGG" id="mbr:MONBRDRAFT_39368"/>
<evidence type="ECO:0000259" key="13">
    <source>
        <dbReference type="SMART" id="SM01016"/>
    </source>
</evidence>
<dbReference type="Gene3D" id="3.30.1360.70">
    <property type="entry name" value="Arginyl tRNA synthetase N-terminal domain"/>
    <property type="match status" value="1"/>
</dbReference>
<evidence type="ECO:0000256" key="1">
    <source>
        <dbReference type="ARBA" id="ARBA00005594"/>
    </source>
</evidence>
<dbReference type="GO" id="GO:0006420">
    <property type="term" value="P:arginyl-tRNA aminoacylation"/>
    <property type="evidence" value="ECO:0000318"/>
    <property type="project" value="GO_Central"/>
</dbReference>
<dbReference type="PROSITE" id="PS00178">
    <property type="entry name" value="AA_TRNA_LIGASE_I"/>
    <property type="match status" value="1"/>
</dbReference>
<keyword evidence="15" id="KW-1185">Reference proteome</keyword>
<dbReference type="GO" id="GO:0005737">
    <property type="term" value="C:cytoplasm"/>
    <property type="evidence" value="ECO:0007669"/>
    <property type="project" value="InterPro"/>
</dbReference>
<dbReference type="FunFam" id="3.40.50.620:FF:000096">
    <property type="entry name" value="Arginine--tRNA ligase chloroplastic/mitochondrial"/>
    <property type="match status" value="1"/>
</dbReference>
<keyword evidence="6" id="KW-0648">Protein biosynthesis</keyword>
<dbReference type="SUPFAM" id="SSF55190">
    <property type="entry name" value="Arginyl-tRNA synthetase (ArgRS), N-terminal 'additional' domain"/>
    <property type="match status" value="1"/>
</dbReference>
<dbReference type="PANTHER" id="PTHR11956">
    <property type="entry name" value="ARGINYL-TRNA SYNTHETASE"/>
    <property type="match status" value="1"/>
</dbReference>
<organism evidence="14 15">
    <name type="scientific">Monosiga brevicollis</name>
    <name type="common">Choanoflagellate</name>
    <dbReference type="NCBI Taxonomy" id="81824"/>
    <lineage>
        <taxon>Eukaryota</taxon>
        <taxon>Choanoflagellata</taxon>
        <taxon>Craspedida</taxon>
        <taxon>Salpingoecidae</taxon>
        <taxon>Monosiga</taxon>
    </lineage>
</organism>
<evidence type="ECO:0000256" key="3">
    <source>
        <dbReference type="ARBA" id="ARBA00022598"/>
    </source>
</evidence>
<evidence type="ECO:0000256" key="10">
    <source>
        <dbReference type="SAM" id="Coils"/>
    </source>
</evidence>
<keyword evidence="7" id="KW-0030">Aminoacyl-tRNA synthetase</keyword>
<keyword evidence="3" id="KW-0436">Ligase</keyword>
<dbReference type="EMBL" id="CH991595">
    <property type="protein sequence ID" value="EDQ84184.1"/>
    <property type="molecule type" value="Genomic_DNA"/>
</dbReference>
<sequence>MEANALFDLEERCRLAERTIKELEKEITDVTTGRVDENAANPALQNAIAQNRKLKYQLEQLTRAMEAASAPKAAKFALKDSPNHSLDLMSVIVELVTAGIRAAFPQLGEEPVDALVSVPSGKVSTDAMYQSNAAMRLAAQLKAKGTKMPPREVAAAFTAAIPKNDIISGYEIAGPGFVNIDINTSFLEGVTTKLLNKGVLPPEHTKQPVIVDFSSPNIAKEMHVGHLRSTIIGESIARMLEYIGHDVQRVNHVGDWGTPFGMLICHLRDKFPNFQSEPPSISDLQGFYKAAKKRFDEEPEFKPRVYEAVVKLQAHDPETILAWNLVCDVSRREFQRIYDRLDIDVKEKGESFYQDMMVEVVKQLESAGKLEEDDTAPGRKIAWSSVKKETKVPLIVVKSDGARCGMTGYTYDTSDLAALRYRASQATWLVYVVDNGQSTHFQNVFALGRDMEWVSPKHRVDHVGFGVVLGEDGKRFKTRSGDTVRLKDLLDEGVERAGAAARTTEMTPEQRARMVEAIAYGCIKYADLSHNRTNDYVFSYDKMLQDKGNTAVYLLYANTRVHSILRNPEIAKQNIDIDALAPSHTVTLTHPKEIKIAKYLARFPEVLNRTIDTLMPHRLCDYIYELTNVFTEFYQECYAVQKQSDGSVKVDVNRLMLYKSVGMVLEQAFHLLGIRAIEAIPIGGGSSADACKLVTCLCVDAQQQLVVAATAVGELWLVQWDSASGWASPLRLSTPDQHVLRRSPLRMTNGSVSSNRSNSSNGSGPSVAGLRTVHAITTASRVNGADLVVLFSLNYGLVHAVTVSFEAPPSHRLESMPYGGNGSGSWSMPSGSSGRPRVVSEYVVATVSPDVDTSVAPPLRHLHADQGLLYFAARERVFTCELATRKIRHMFRPFASSESSVDTADTLPGGTAGLGSTAPCLGIQAHGNRLLLLYPEDVYIINRRTLPAQAFDVVRSVALSHPHRFACLLGPLLLVVSGASDDEVRSLHEAQPDAIDQDPPVMLRIYSDLGYFASKRRCA</sequence>
<dbReference type="GO" id="GO:0004814">
    <property type="term" value="F:arginine-tRNA ligase activity"/>
    <property type="evidence" value="ECO:0000318"/>
    <property type="project" value="GO_Central"/>
</dbReference>
<dbReference type="PRINTS" id="PR01038">
    <property type="entry name" value="TRNASYNTHARG"/>
</dbReference>
<dbReference type="CDD" id="cd00671">
    <property type="entry name" value="ArgRS_core"/>
    <property type="match status" value="1"/>
</dbReference>
<dbReference type="STRING" id="81824.A9VE62"/>
<accession>A9VE62</accession>
<reference evidence="14 15" key="1">
    <citation type="journal article" date="2008" name="Nature">
        <title>The genome of the choanoflagellate Monosiga brevicollis and the origin of metazoans.</title>
        <authorList>
            <consortium name="JGI Sequencing"/>
            <person name="King N."/>
            <person name="Westbrook M.J."/>
            <person name="Young S.L."/>
            <person name="Kuo A."/>
            <person name="Abedin M."/>
            <person name="Chapman J."/>
            <person name="Fairclough S."/>
            <person name="Hellsten U."/>
            <person name="Isogai Y."/>
            <person name="Letunic I."/>
            <person name="Marr M."/>
            <person name="Pincus D."/>
            <person name="Putnam N."/>
            <person name="Rokas A."/>
            <person name="Wright K.J."/>
            <person name="Zuzow R."/>
            <person name="Dirks W."/>
            <person name="Good M."/>
            <person name="Goodstein D."/>
            <person name="Lemons D."/>
            <person name="Li W."/>
            <person name="Lyons J.B."/>
            <person name="Morris A."/>
            <person name="Nichols S."/>
            <person name="Richter D.J."/>
            <person name="Salamov A."/>
            <person name="Bork P."/>
            <person name="Lim W.A."/>
            <person name="Manning G."/>
            <person name="Miller W.T."/>
            <person name="McGinnis W."/>
            <person name="Shapiro H."/>
            <person name="Tjian R."/>
            <person name="Grigoriev I.V."/>
            <person name="Rokhsar D."/>
        </authorList>
    </citation>
    <scope>NUCLEOTIDE SEQUENCE [LARGE SCALE GENOMIC DNA]</scope>
    <source>
        <strain evidence="15">MX1 / ATCC 50154</strain>
    </source>
</reference>
<feature type="region of interest" description="Disordered" evidence="11">
    <location>
        <begin position="743"/>
        <end position="767"/>
    </location>
</feature>
<feature type="compositionally biased region" description="Low complexity" evidence="11">
    <location>
        <begin position="749"/>
        <end position="767"/>
    </location>
</feature>
<dbReference type="EC" id="6.1.1.19" evidence="2"/>
<evidence type="ECO:0000256" key="11">
    <source>
        <dbReference type="SAM" id="MobiDB-lite"/>
    </source>
</evidence>
<feature type="domain" description="DALR anticodon binding" evidence="12">
    <location>
        <begin position="554"/>
        <end position="680"/>
    </location>
</feature>
<evidence type="ECO:0000259" key="12">
    <source>
        <dbReference type="SMART" id="SM00836"/>
    </source>
</evidence>
<dbReference type="NCBIfam" id="TIGR00456">
    <property type="entry name" value="argS"/>
    <property type="match status" value="1"/>
</dbReference>
<dbReference type="Pfam" id="PF03485">
    <property type="entry name" value="Arg_tRNA_synt_N"/>
    <property type="match status" value="1"/>
</dbReference>
<evidence type="ECO:0000256" key="4">
    <source>
        <dbReference type="ARBA" id="ARBA00022741"/>
    </source>
</evidence>
<keyword evidence="4" id="KW-0547">Nucleotide-binding</keyword>
<evidence type="ECO:0000256" key="5">
    <source>
        <dbReference type="ARBA" id="ARBA00022840"/>
    </source>
</evidence>
<evidence type="ECO:0000256" key="9">
    <source>
        <dbReference type="ARBA" id="ARBA00049339"/>
    </source>
</evidence>
<dbReference type="GeneID" id="5896274"/>
<dbReference type="SUPFAM" id="SSF52374">
    <property type="entry name" value="Nucleotidylyl transferase"/>
    <property type="match status" value="1"/>
</dbReference>
<dbReference type="RefSeq" id="XP_001751014.1">
    <property type="nucleotide sequence ID" value="XM_001750962.1"/>
</dbReference>
<dbReference type="SMART" id="SM01016">
    <property type="entry name" value="Arg_tRNA_synt_N"/>
    <property type="match status" value="1"/>
</dbReference>
<evidence type="ECO:0000313" key="14">
    <source>
        <dbReference type="EMBL" id="EDQ84184.1"/>
    </source>
</evidence>
<dbReference type="Proteomes" id="UP000001357">
    <property type="component" value="Unassembled WGS sequence"/>
</dbReference>
<dbReference type="InterPro" id="IPR008909">
    <property type="entry name" value="DALR_anticod-bd"/>
</dbReference>
<dbReference type="InterPro" id="IPR009080">
    <property type="entry name" value="tRNAsynth_Ia_anticodon-bd"/>
</dbReference>
<dbReference type="SUPFAM" id="SSF47323">
    <property type="entry name" value="Anticodon-binding domain of a subclass of class I aminoacyl-tRNA synthetases"/>
    <property type="match status" value="1"/>
</dbReference>
<dbReference type="Gene3D" id="3.40.50.620">
    <property type="entry name" value="HUPs"/>
    <property type="match status" value="1"/>
</dbReference>
<evidence type="ECO:0000256" key="8">
    <source>
        <dbReference type="ARBA" id="ARBA00033033"/>
    </source>
</evidence>
<name>A9VE62_MONBE</name>
<comment type="catalytic activity">
    <reaction evidence="9">
        <text>tRNA(Arg) + L-arginine + ATP = L-arginyl-tRNA(Arg) + AMP + diphosphate</text>
        <dbReference type="Rhea" id="RHEA:20301"/>
        <dbReference type="Rhea" id="RHEA-COMP:9658"/>
        <dbReference type="Rhea" id="RHEA-COMP:9673"/>
        <dbReference type="ChEBI" id="CHEBI:30616"/>
        <dbReference type="ChEBI" id="CHEBI:32682"/>
        <dbReference type="ChEBI" id="CHEBI:33019"/>
        <dbReference type="ChEBI" id="CHEBI:78442"/>
        <dbReference type="ChEBI" id="CHEBI:78513"/>
        <dbReference type="ChEBI" id="CHEBI:456215"/>
        <dbReference type="EC" id="6.1.1.19"/>
    </reaction>
</comment>
<dbReference type="InterPro" id="IPR001412">
    <property type="entry name" value="aa-tRNA-synth_I_CS"/>
</dbReference>
<dbReference type="InterPro" id="IPR001278">
    <property type="entry name" value="Arg-tRNA-ligase"/>
</dbReference>
<keyword evidence="5" id="KW-0067">ATP-binding</keyword>
<evidence type="ECO:0000256" key="6">
    <source>
        <dbReference type="ARBA" id="ARBA00022917"/>
    </source>
</evidence>
<dbReference type="Pfam" id="PF00750">
    <property type="entry name" value="tRNA-synt_1d"/>
    <property type="match status" value="1"/>
</dbReference>
<protein>
    <recommendedName>
        <fullName evidence="2">arginine--tRNA ligase</fullName>
        <ecNumber evidence="2">6.1.1.19</ecNumber>
    </recommendedName>
    <alternativeName>
        <fullName evidence="8">Arginyl-tRNA synthetase</fullName>
    </alternativeName>
</protein>
<feature type="coiled-coil region" evidence="10">
    <location>
        <begin position="6"/>
        <end position="64"/>
    </location>
</feature>
<dbReference type="eggNOG" id="KOG4426">
    <property type="taxonomic scope" value="Eukaryota"/>
</dbReference>
<proteinExistence type="inferred from homology"/>
<dbReference type="InterPro" id="IPR014729">
    <property type="entry name" value="Rossmann-like_a/b/a_fold"/>
</dbReference>
<keyword evidence="10" id="KW-0175">Coiled coil</keyword>
<dbReference type="PANTHER" id="PTHR11956:SF5">
    <property type="entry name" value="ARGININE--TRNA LIGASE, CYTOPLASMIC"/>
    <property type="match status" value="1"/>
</dbReference>
<dbReference type="GO" id="GO:0005524">
    <property type="term" value="F:ATP binding"/>
    <property type="evidence" value="ECO:0007669"/>
    <property type="project" value="UniProtKB-KW"/>
</dbReference>
<dbReference type="InterPro" id="IPR035684">
    <property type="entry name" value="ArgRS_core"/>
</dbReference>
<gene>
    <name evidence="14" type="ORF">MONBRDRAFT_39368</name>
</gene>
<evidence type="ECO:0000256" key="2">
    <source>
        <dbReference type="ARBA" id="ARBA00012837"/>
    </source>
</evidence>